<evidence type="ECO:0000313" key="2">
    <source>
        <dbReference type="Proteomes" id="UP000027073"/>
    </source>
</evidence>
<proteinExistence type="predicted"/>
<dbReference type="HOGENOM" id="CLU_000384_22_9_1"/>
<dbReference type="AlphaFoldDB" id="A0A067NKV5"/>
<name>A0A067NKV5_PLEO1</name>
<dbReference type="VEuPathDB" id="FungiDB:PLEOSDRAFT_1016215"/>
<feature type="non-terminal residue" evidence="1">
    <location>
        <position position="81"/>
    </location>
</feature>
<gene>
    <name evidence="1" type="ORF">PLEOSDRAFT_1016215</name>
</gene>
<feature type="non-terminal residue" evidence="1">
    <location>
        <position position="1"/>
    </location>
</feature>
<dbReference type="Proteomes" id="UP000027073">
    <property type="component" value="Unassembled WGS sequence"/>
</dbReference>
<dbReference type="InParanoid" id="A0A067NKV5"/>
<dbReference type="STRING" id="1137138.A0A067NKV5"/>
<organism evidence="1 2">
    <name type="scientific">Pleurotus ostreatus (strain PC15)</name>
    <name type="common">Oyster mushroom</name>
    <dbReference type="NCBI Taxonomy" id="1137138"/>
    <lineage>
        <taxon>Eukaryota</taxon>
        <taxon>Fungi</taxon>
        <taxon>Dikarya</taxon>
        <taxon>Basidiomycota</taxon>
        <taxon>Agaricomycotina</taxon>
        <taxon>Agaricomycetes</taxon>
        <taxon>Agaricomycetidae</taxon>
        <taxon>Agaricales</taxon>
        <taxon>Pleurotineae</taxon>
        <taxon>Pleurotaceae</taxon>
        <taxon>Pleurotus</taxon>
    </lineage>
</organism>
<accession>A0A067NKV5</accession>
<reference evidence="2" key="1">
    <citation type="journal article" date="2014" name="Proc. Natl. Acad. Sci. U.S.A.">
        <title>Extensive sampling of basidiomycete genomes demonstrates inadequacy of the white-rot/brown-rot paradigm for wood decay fungi.</title>
        <authorList>
            <person name="Riley R."/>
            <person name="Salamov A.A."/>
            <person name="Brown D.W."/>
            <person name="Nagy L.G."/>
            <person name="Floudas D."/>
            <person name="Held B.W."/>
            <person name="Levasseur A."/>
            <person name="Lombard V."/>
            <person name="Morin E."/>
            <person name="Otillar R."/>
            <person name="Lindquist E.A."/>
            <person name="Sun H."/>
            <person name="LaButti K.M."/>
            <person name="Schmutz J."/>
            <person name="Jabbour D."/>
            <person name="Luo H."/>
            <person name="Baker S.E."/>
            <person name="Pisabarro A.G."/>
            <person name="Walton J.D."/>
            <person name="Blanchette R.A."/>
            <person name="Henrissat B."/>
            <person name="Martin F."/>
            <person name="Cullen D."/>
            <person name="Hibbett D.S."/>
            <person name="Grigoriev I.V."/>
        </authorList>
    </citation>
    <scope>NUCLEOTIDE SEQUENCE [LARGE SCALE GENOMIC DNA]</scope>
    <source>
        <strain evidence="2">PC15</strain>
    </source>
</reference>
<protein>
    <submittedName>
        <fullName evidence="1">Uncharacterized protein</fullName>
    </submittedName>
</protein>
<sequence>FKPGDLVLVRNIKTEKDLSGKMKARYIGPMVVVRRTKGGSYVLSELDGAVSTLRFGAFRVVPYYPRSRSSLPLPTHTTDDL</sequence>
<dbReference type="EMBL" id="KL198007">
    <property type="protein sequence ID" value="KDQ28569.1"/>
    <property type="molecule type" value="Genomic_DNA"/>
</dbReference>
<evidence type="ECO:0000313" key="1">
    <source>
        <dbReference type="EMBL" id="KDQ28569.1"/>
    </source>
</evidence>
<dbReference type="OrthoDB" id="8023605at2759"/>